<accession>A0A6J1SAN5</accession>
<gene>
    <name evidence="5" type="primary">LOC113205069</name>
</gene>
<dbReference type="KEGG" id="foc:113205069"/>
<evidence type="ECO:0000313" key="4">
    <source>
        <dbReference type="Proteomes" id="UP000504606"/>
    </source>
</evidence>
<evidence type="ECO:0000256" key="3">
    <source>
        <dbReference type="PIRSR" id="PIRSR600246-3"/>
    </source>
</evidence>
<dbReference type="GeneID" id="113205069"/>
<reference evidence="5" key="1">
    <citation type="journal article" date="2018" name="Proc. Natl. Acad. Sci. U.S.A.">
        <title>Phylogenomics and the evolution of hemipteroid insects.</title>
        <authorList>
            <person name="Johnson K.P."/>
            <person name="Dietrich C.H."/>
            <person name="Friedrich F."/>
            <person name="Beutel R.G."/>
            <person name="Wipfler B."/>
            <person name="Peters R.S."/>
            <person name="Allen J.M."/>
            <person name="Petersen M."/>
            <person name="Donath A."/>
            <person name="Walden K.K."/>
            <person name="Kozlov A.M."/>
            <person name="Podsiadlowski L."/>
            <person name="Mayer C."/>
            <person name="Meusemann K."/>
            <person name="Vasilikopoulos A."/>
            <person name="Waterhouse R.M."/>
            <person name="Cameron S.L."/>
            <person name="Weirauch C."/>
            <person name="Swanson D.R."/>
            <person name="Percy D.M."/>
            <person name="Hardy N.B."/>
            <person name="Terry I."/>
            <person name="Liu S."/>
            <person name="Zhou X."/>
            <person name="Misof B."/>
            <person name="Robertson H.M."/>
            <person name="Yoshizawa K."/>
        </authorList>
    </citation>
    <scope>NUCLEOTIDE SEQUENCE</scope>
    <source>
        <tissue evidence="5">Whole organism</tissue>
    </source>
</reference>
<dbReference type="PANTHER" id="PTHR10188">
    <property type="entry name" value="L-ASPARAGINASE"/>
    <property type="match status" value="1"/>
</dbReference>
<feature type="active site" description="Nucleophile" evidence="2">
    <location>
        <position position="180"/>
    </location>
</feature>
<evidence type="ECO:0000313" key="5">
    <source>
        <dbReference type="RefSeq" id="XP_026276315.2"/>
    </source>
</evidence>
<evidence type="ECO:0000256" key="2">
    <source>
        <dbReference type="PIRSR" id="PIRSR600246-1"/>
    </source>
</evidence>
<dbReference type="GO" id="GO:0051604">
    <property type="term" value="P:protein maturation"/>
    <property type="evidence" value="ECO:0007669"/>
    <property type="project" value="TreeGrafter"/>
</dbReference>
<sequence>MSGFIGVHAGAGDHSDDASLAYKKICREACKKGASVLKTGGSALDAITASIVALEDCPFTNAGFGSNLTWTGTVECDACVMDGESLAWGGVGGVPGIQNPILMAKSLCVRQTGKELAMGRIPPCLLVGEGARLWAEEAGIPTTDPKSLISDKARRIYNHYKKKLGKEQKKSIDMLSPLDTVGAVCIDSKGHVAAASSSGGIILKHSGRVGQAAMFGCGCWAQDGIEGKNSVATSTSGCGEYLTRTMLAKEAASDLTNASCGSTCLHGTMVNKFLGSPFLAGISEPFGGIIALKCDEEGVGEFLWSHTTRSFCIGYMNCQDKSPKSHMSKLPSGMEPGTKAIVEGVGFVLKQHLDTETEMQSSTS</sequence>
<proteinExistence type="inferred from homology"/>
<dbReference type="RefSeq" id="XP_026276315.2">
    <property type="nucleotide sequence ID" value="XM_026420530.2"/>
</dbReference>
<protein>
    <submittedName>
        <fullName evidence="5">Threonine aspartase 1-like</fullName>
    </submittedName>
</protein>
<dbReference type="InterPro" id="IPR037464">
    <property type="entry name" value="Taspase1"/>
</dbReference>
<dbReference type="OrthoDB" id="77601at2759"/>
<dbReference type="Gene3D" id="3.60.20.30">
    <property type="entry name" value="(Glycosyl)asparaginase"/>
    <property type="match status" value="1"/>
</dbReference>
<keyword evidence="4" id="KW-1185">Reference proteome</keyword>
<dbReference type="AlphaFoldDB" id="A0A6J1SAN5"/>
<dbReference type="FunFam" id="3.60.20.30:FF:000006">
    <property type="entry name" value="Threonine aspartase"/>
    <property type="match status" value="1"/>
</dbReference>
<dbReference type="InterPro" id="IPR000246">
    <property type="entry name" value="Peptidase_T2"/>
</dbReference>
<reference evidence="5" key="2">
    <citation type="submission" date="2025-08" db="UniProtKB">
        <authorList>
            <consortium name="RefSeq"/>
        </authorList>
    </citation>
    <scope>IDENTIFICATION</scope>
    <source>
        <tissue evidence="5">Whole organism</tissue>
    </source>
</reference>
<dbReference type="CDD" id="cd04514">
    <property type="entry name" value="Taspase1_like"/>
    <property type="match status" value="1"/>
</dbReference>
<dbReference type="InterPro" id="IPR029055">
    <property type="entry name" value="Ntn_hydrolases_N"/>
</dbReference>
<name>A0A6J1SAN5_FRAOC</name>
<dbReference type="GO" id="GO:0004298">
    <property type="term" value="F:threonine-type endopeptidase activity"/>
    <property type="evidence" value="ECO:0007669"/>
    <property type="project" value="InterPro"/>
</dbReference>
<dbReference type="Pfam" id="PF01112">
    <property type="entry name" value="Asparaginase_2"/>
    <property type="match status" value="1"/>
</dbReference>
<organism evidence="4 5">
    <name type="scientific">Frankliniella occidentalis</name>
    <name type="common">Western flower thrips</name>
    <name type="synonym">Euthrips occidentalis</name>
    <dbReference type="NCBI Taxonomy" id="133901"/>
    <lineage>
        <taxon>Eukaryota</taxon>
        <taxon>Metazoa</taxon>
        <taxon>Ecdysozoa</taxon>
        <taxon>Arthropoda</taxon>
        <taxon>Hexapoda</taxon>
        <taxon>Insecta</taxon>
        <taxon>Pterygota</taxon>
        <taxon>Neoptera</taxon>
        <taxon>Paraneoptera</taxon>
        <taxon>Thysanoptera</taxon>
        <taxon>Terebrantia</taxon>
        <taxon>Thripoidea</taxon>
        <taxon>Thripidae</taxon>
        <taxon>Frankliniella</taxon>
    </lineage>
</organism>
<dbReference type="GO" id="GO:0005737">
    <property type="term" value="C:cytoplasm"/>
    <property type="evidence" value="ECO:0007669"/>
    <property type="project" value="TreeGrafter"/>
</dbReference>
<dbReference type="SUPFAM" id="SSF56235">
    <property type="entry name" value="N-terminal nucleophile aminohydrolases (Ntn hydrolases)"/>
    <property type="match status" value="1"/>
</dbReference>
<comment type="similarity">
    <text evidence="1">Belongs to the Ntn-hydrolase family.</text>
</comment>
<evidence type="ECO:0000256" key="1">
    <source>
        <dbReference type="ARBA" id="ARBA00010872"/>
    </source>
</evidence>
<dbReference type="Proteomes" id="UP000504606">
    <property type="component" value="Unplaced"/>
</dbReference>
<feature type="site" description="Cleavage; by autolysis" evidence="3">
    <location>
        <begin position="179"/>
        <end position="180"/>
    </location>
</feature>
<dbReference type="PANTHER" id="PTHR10188:SF8">
    <property type="entry name" value="THREONINE ASPARTASE 1"/>
    <property type="match status" value="1"/>
</dbReference>